<evidence type="ECO:0000313" key="2">
    <source>
        <dbReference type="Proteomes" id="UP000517547"/>
    </source>
</evidence>
<accession>A0A7Y8CCL7</accession>
<dbReference type="Proteomes" id="UP000517547">
    <property type="component" value="Unassembled WGS sequence"/>
</dbReference>
<dbReference type="EMBL" id="JACAQE010000001">
    <property type="protein sequence ID" value="NWC13046.1"/>
    <property type="molecule type" value="Genomic_DNA"/>
</dbReference>
<organism evidence="1 2">
    <name type="scientific">Pseudomonas gingeri</name>
    <dbReference type="NCBI Taxonomy" id="117681"/>
    <lineage>
        <taxon>Bacteria</taxon>
        <taxon>Pseudomonadati</taxon>
        <taxon>Pseudomonadota</taxon>
        <taxon>Gammaproteobacteria</taxon>
        <taxon>Pseudomonadales</taxon>
        <taxon>Pseudomonadaceae</taxon>
        <taxon>Pseudomonas</taxon>
    </lineage>
</organism>
<dbReference type="AlphaFoldDB" id="A0A7Y8CCL7"/>
<sequence length="106" mass="11968">MLRHEVYVPEQRVPGLFFSPGHILTTRGVDALKEQGLLDASTYLRRHLIGDWGDLGDEDKQANEQALLHGTRLFSAYEVKAGEENRLKIITEADRSFTTLLLSSED</sequence>
<evidence type="ECO:0000313" key="1">
    <source>
        <dbReference type="EMBL" id="NWC13046.1"/>
    </source>
</evidence>
<name>A0A7Y8CCL7_9PSED</name>
<comment type="caution">
    <text evidence="1">The sequence shown here is derived from an EMBL/GenBank/DDBJ whole genome shotgun (WGS) entry which is preliminary data.</text>
</comment>
<proteinExistence type="predicted"/>
<gene>
    <name evidence="1" type="ORF">HX845_05320</name>
</gene>
<reference evidence="1 2" key="1">
    <citation type="submission" date="2020-04" db="EMBL/GenBank/DDBJ databases">
        <title>Molecular characterization of pseudomonads from Agaricus bisporus reveal novel blotch 2 pathogens in Western Europe.</title>
        <authorList>
            <person name="Taparia T."/>
            <person name="Krijger M."/>
            <person name="Haynes E."/>
            <person name="Elpinstone J.G."/>
            <person name="Noble R."/>
            <person name="Van Der Wolf J."/>
        </authorList>
    </citation>
    <scope>NUCLEOTIDE SEQUENCE [LARGE SCALE GENOMIC DNA]</scope>
    <source>
        <strain evidence="1 2">IPO3738</strain>
    </source>
</reference>
<protein>
    <submittedName>
        <fullName evidence="1">Uncharacterized protein</fullName>
    </submittedName>
</protein>